<dbReference type="Pfam" id="PF08668">
    <property type="entry name" value="HDOD"/>
    <property type="match status" value="1"/>
</dbReference>
<protein>
    <submittedName>
        <fullName evidence="2">HD-like signal output (HDOD) domain, no enzymatic activity</fullName>
    </submittedName>
</protein>
<dbReference type="InterPro" id="IPR013976">
    <property type="entry name" value="HDOD"/>
</dbReference>
<dbReference type="PANTHER" id="PTHR33525:SF3">
    <property type="entry name" value="RIBONUCLEASE Y"/>
    <property type="match status" value="1"/>
</dbReference>
<evidence type="ECO:0000259" key="1">
    <source>
        <dbReference type="PROSITE" id="PS51833"/>
    </source>
</evidence>
<organism evidence="2 3">
    <name type="scientific">Halodesulfovibrio marinisediminis DSM 17456</name>
    <dbReference type="NCBI Taxonomy" id="1121457"/>
    <lineage>
        <taxon>Bacteria</taxon>
        <taxon>Pseudomonadati</taxon>
        <taxon>Thermodesulfobacteriota</taxon>
        <taxon>Desulfovibrionia</taxon>
        <taxon>Desulfovibrionales</taxon>
        <taxon>Desulfovibrionaceae</taxon>
        <taxon>Halodesulfovibrio</taxon>
    </lineage>
</organism>
<dbReference type="AlphaFoldDB" id="A0A1N6DFU3"/>
<dbReference type="PANTHER" id="PTHR33525">
    <property type="match status" value="1"/>
</dbReference>
<evidence type="ECO:0000313" key="2">
    <source>
        <dbReference type="EMBL" id="SIN69671.1"/>
    </source>
</evidence>
<accession>A0A1N6DFU3</accession>
<dbReference type="OrthoDB" id="9803649at2"/>
<gene>
    <name evidence="2" type="ORF">SAMN02745161_0105</name>
</gene>
<proteinExistence type="predicted"/>
<dbReference type="Proteomes" id="UP000184694">
    <property type="component" value="Unassembled WGS sequence"/>
</dbReference>
<sequence length="410" mass="45997">MTTSSLEIGQTFSGDVHVTNGRKLFSAGHVITEQTLRVLKIWGVRDVPLHEVADSDFKAAQKDKINDVVAERFTPAMQMLFRDNDIGTFPISCLLRECVALADKAEDSSDGFFSYLHTSSMPNLQSFNSIDLVPSIDLDEILSGYDGFPEDLFALTNMLNDVYVTSEAVVAAVDKNKRVKDKLLKICESLIHVSNCKITSVYSCTSFLGNRTVLYLAIMLVYIHHVQDSYNSAMMMHYCRYAITTGVAARYIASSIGVYRRECFFSSGLLRDVGCVFYSRNFTDEYEKVRQKVLCDGLCLCAAEEKYMKMNHAELGGRILKWLGFPASMEKSVQEHHTASTDITTKEHAVMHIAEIVAKALTFDPVYDVPAPVVNAAAWEMLNITEATFTDFVKMIYIKSKEIIRLAYAE</sequence>
<evidence type="ECO:0000313" key="3">
    <source>
        <dbReference type="Proteomes" id="UP000184694"/>
    </source>
</evidence>
<dbReference type="PROSITE" id="PS51833">
    <property type="entry name" value="HDOD"/>
    <property type="match status" value="1"/>
</dbReference>
<dbReference type="RefSeq" id="WP_074215014.1">
    <property type="nucleotide sequence ID" value="NZ_FSRG01000003.1"/>
</dbReference>
<dbReference type="EMBL" id="FSRG01000003">
    <property type="protein sequence ID" value="SIN69671.1"/>
    <property type="molecule type" value="Genomic_DNA"/>
</dbReference>
<dbReference type="InterPro" id="IPR052340">
    <property type="entry name" value="RNase_Y/CdgJ"/>
</dbReference>
<keyword evidence="3" id="KW-1185">Reference proteome</keyword>
<feature type="domain" description="HDOD" evidence="1">
    <location>
        <begin position="145"/>
        <end position="339"/>
    </location>
</feature>
<name>A0A1N6DFU3_9BACT</name>
<dbReference type="Gene3D" id="1.10.3210.10">
    <property type="entry name" value="Hypothetical protein af1432"/>
    <property type="match status" value="1"/>
</dbReference>
<reference evidence="3" key="1">
    <citation type="submission" date="2016-11" db="EMBL/GenBank/DDBJ databases">
        <authorList>
            <person name="Varghese N."/>
            <person name="Submissions S."/>
        </authorList>
    </citation>
    <scope>NUCLEOTIDE SEQUENCE [LARGE SCALE GENOMIC DNA]</scope>
    <source>
        <strain evidence="3">DSM 17456</strain>
    </source>
</reference>
<dbReference type="SUPFAM" id="SSF109604">
    <property type="entry name" value="HD-domain/PDEase-like"/>
    <property type="match status" value="1"/>
</dbReference>
<dbReference type="STRING" id="1121457.SAMN02745161_0105"/>